<dbReference type="PROSITE" id="PS51186">
    <property type="entry name" value="GNAT"/>
    <property type="match status" value="1"/>
</dbReference>
<dbReference type="InterPro" id="IPR006464">
    <property type="entry name" value="AcTrfase_RimI/Ard1"/>
</dbReference>
<evidence type="ECO:0000313" key="3">
    <source>
        <dbReference type="Proteomes" id="UP000015961"/>
    </source>
</evidence>
<keyword evidence="2" id="KW-0808">Transferase</keyword>
<dbReference type="InterPro" id="IPR016181">
    <property type="entry name" value="Acyl_CoA_acyltransferase"/>
</dbReference>
<reference evidence="2 3" key="1">
    <citation type="submission" date="2013-03" db="EMBL/GenBank/DDBJ databases">
        <title>The Genome Sequence of Enterococcus sulfureus ATCC_49903 (PacBio/Illumina hybrid assembly).</title>
        <authorList>
            <consortium name="The Broad Institute Genomics Platform"/>
            <consortium name="The Broad Institute Genome Sequencing Center for Infectious Disease"/>
            <person name="Earl A."/>
            <person name="Russ C."/>
            <person name="Gilmore M."/>
            <person name="Surin D."/>
            <person name="Walker B."/>
            <person name="Young S."/>
            <person name="Zeng Q."/>
            <person name="Gargeya S."/>
            <person name="Fitzgerald M."/>
            <person name="Haas B."/>
            <person name="Abouelleil A."/>
            <person name="Allen A.W."/>
            <person name="Alvarado L."/>
            <person name="Arachchi H.M."/>
            <person name="Berlin A.M."/>
            <person name="Chapman S.B."/>
            <person name="Gainer-Dewar J."/>
            <person name="Goldberg J."/>
            <person name="Griggs A."/>
            <person name="Gujja S."/>
            <person name="Hansen M."/>
            <person name="Howarth C."/>
            <person name="Imamovic A."/>
            <person name="Ireland A."/>
            <person name="Larimer J."/>
            <person name="McCowan C."/>
            <person name="Murphy C."/>
            <person name="Pearson M."/>
            <person name="Poon T.W."/>
            <person name="Priest M."/>
            <person name="Roberts A."/>
            <person name="Saif S."/>
            <person name="Shea T."/>
            <person name="Sisk P."/>
            <person name="Sykes S."/>
            <person name="Wortman J."/>
            <person name="Nusbaum C."/>
            <person name="Birren B."/>
        </authorList>
    </citation>
    <scope>NUCLEOTIDE SEQUENCE [LARGE SCALE GENOMIC DNA]</scope>
    <source>
        <strain evidence="2 3">ATCC 49903</strain>
    </source>
</reference>
<feature type="domain" description="N-acetyltransferase" evidence="1">
    <location>
        <begin position="39"/>
        <end position="182"/>
    </location>
</feature>
<dbReference type="Gene3D" id="3.40.630.30">
    <property type="match status" value="1"/>
</dbReference>
<gene>
    <name evidence="2" type="ORF">I573_01406</name>
</gene>
<keyword evidence="3" id="KW-1185">Reference proteome</keyword>
<evidence type="ECO:0000259" key="1">
    <source>
        <dbReference type="PROSITE" id="PS51186"/>
    </source>
</evidence>
<dbReference type="Pfam" id="PF00583">
    <property type="entry name" value="Acetyltransf_1"/>
    <property type="match status" value="1"/>
</dbReference>
<dbReference type="EMBL" id="ASWO01000005">
    <property type="protein sequence ID" value="EOT83681.1"/>
    <property type="molecule type" value="Genomic_DNA"/>
</dbReference>
<dbReference type="NCBIfam" id="TIGR01575">
    <property type="entry name" value="rimI"/>
    <property type="match status" value="1"/>
</dbReference>
<dbReference type="AlphaFoldDB" id="S0P5J8"/>
<organism evidence="2 3">
    <name type="scientific">Enterococcus sulfureus ATCC 49903</name>
    <dbReference type="NCBI Taxonomy" id="1140003"/>
    <lineage>
        <taxon>Bacteria</taxon>
        <taxon>Bacillati</taxon>
        <taxon>Bacillota</taxon>
        <taxon>Bacilli</taxon>
        <taxon>Lactobacillales</taxon>
        <taxon>Enterococcaceae</taxon>
        <taxon>Enterococcus</taxon>
    </lineage>
</organism>
<comment type="caution">
    <text evidence="2">The sequence shown here is derived from an EMBL/GenBank/DDBJ whole genome shotgun (WGS) entry which is preliminary data.</text>
</comment>
<accession>S0P5J8</accession>
<proteinExistence type="predicted"/>
<dbReference type="STRING" id="1140003.OMY_01274"/>
<evidence type="ECO:0000313" key="2">
    <source>
        <dbReference type="EMBL" id="EOT83681.1"/>
    </source>
</evidence>
<dbReference type="PATRIC" id="fig|1140003.3.peg.1231"/>
<dbReference type="CDD" id="cd04301">
    <property type="entry name" value="NAT_SF"/>
    <property type="match status" value="1"/>
</dbReference>
<dbReference type="eggNOG" id="COG0456">
    <property type="taxonomic scope" value="Bacteria"/>
</dbReference>
<name>S0P5J8_9ENTE</name>
<dbReference type="InterPro" id="IPR000182">
    <property type="entry name" value="GNAT_dom"/>
</dbReference>
<dbReference type="Proteomes" id="UP000015961">
    <property type="component" value="Unassembled WGS sequence"/>
</dbReference>
<dbReference type="OrthoDB" id="9794566at2"/>
<protein>
    <submittedName>
        <fullName evidence="2">Ribosomal-protein-alanine acetyltransferase</fullName>
    </submittedName>
</protein>
<dbReference type="SUPFAM" id="SSF55729">
    <property type="entry name" value="Acyl-CoA N-acyltransferases (Nat)"/>
    <property type="match status" value="1"/>
</dbReference>
<dbReference type="InterPro" id="IPR051556">
    <property type="entry name" value="N-term/lysine_N-AcTrnsfr"/>
</dbReference>
<dbReference type="GO" id="GO:0008080">
    <property type="term" value="F:N-acetyltransferase activity"/>
    <property type="evidence" value="ECO:0007669"/>
    <property type="project" value="InterPro"/>
</dbReference>
<dbReference type="RefSeq" id="WP_016185726.1">
    <property type="nucleotide sequence ID" value="NZ_ASWO01000005.1"/>
</dbReference>
<dbReference type="PANTHER" id="PTHR42919">
    <property type="entry name" value="N-ALPHA-ACETYLTRANSFERASE"/>
    <property type="match status" value="1"/>
</dbReference>
<dbReference type="PANTHER" id="PTHR42919:SF40">
    <property type="entry name" value="FAMILY ACETYLTRANSFERASE, PUTATIVE-RELATED"/>
    <property type="match status" value="1"/>
</dbReference>
<sequence length="182" mass="21596">MKHIKNLLSRMWKNSDLQQRHAFRFTYPQRTIQIANQEIDVYQANPNHIKNLLALEREVYGETPWEKSAFLHEFTSSLPHLYLCVFANEQLVGFSGVRVFRQDGHVTNIIVSPSYQNSGIGTLMMQELERFSRQQTCVSMSLEVRKSNLDAQRFYRKLQFTTTLVKPNYYEREDALEMRKWL</sequence>